<dbReference type="GO" id="GO:0005997">
    <property type="term" value="P:xylulose metabolic process"/>
    <property type="evidence" value="ECO:0007669"/>
    <property type="project" value="TreeGrafter"/>
</dbReference>
<evidence type="ECO:0000313" key="4">
    <source>
        <dbReference type="EMBL" id="VDK22420.1"/>
    </source>
</evidence>
<dbReference type="WBParaSite" id="ASIM_0000398301-mRNA-1">
    <property type="protein sequence ID" value="ASIM_0000398301-mRNA-1"/>
    <property type="gene ID" value="ASIM_0000398301"/>
</dbReference>
<protein>
    <submittedName>
        <fullName evidence="6">Xylulose kinase (inferred by orthology to a human protein)</fullName>
    </submittedName>
</protein>
<keyword evidence="5" id="KW-1185">Reference proteome</keyword>
<dbReference type="GO" id="GO:0005829">
    <property type="term" value="C:cytosol"/>
    <property type="evidence" value="ECO:0007669"/>
    <property type="project" value="TreeGrafter"/>
</dbReference>
<evidence type="ECO:0000256" key="1">
    <source>
        <dbReference type="ARBA" id="ARBA00009156"/>
    </source>
</evidence>
<dbReference type="AlphaFoldDB" id="A0A0M3J8S5"/>
<comment type="similarity">
    <text evidence="1">Belongs to the FGGY kinase family.</text>
</comment>
<keyword evidence="2" id="KW-0808">Transferase</keyword>
<sequence>MAGLCLQQGEVAISLGTSDTVLVSVSQYTPALEGHIFRNPVDLNAFMGMLCFKNGSFTRDRIRRAIGASDWESFAEILSKTPPGNNGNIGFYFDDNEIVPNVSRGDYRF</sequence>
<dbReference type="GO" id="GO:0004856">
    <property type="term" value="F:D-xylulokinase activity"/>
    <property type="evidence" value="ECO:0007669"/>
    <property type="project" value="TreeGrafter"/>
</dbReference>
<evidence type="ECO:0000256" key="2">
    <source>
        <dbReference type="ARBA" id="ARBA00022679"/>
    </source>
</evidence>
<dbReference type="SUPFAM" id="SSF53067">
    <property type="entry name" value="Actin-like ATPase domain"/>
    <property type="match status" value="1"/>
</dbReference>
<dbReference type="InterPro" id="IPR043129">
    <property type="entry name" value="ATPase_NBD"/>
</dbReference>
<gene>
    <name evidence="4" type="ORF">ASIM_LOCUS3809</name>
</gene>
<keyword evidence="3" id="KW-0418">Kinase</keyword>
<dbReference type="PANTHER" id="PTHR10196:SF57">
    <property type="entry name" value="XYLULOSE KINASE"/>
    <property type="match status" value="1"/>
</dbReference>
<proteinExistence type="inferred from homology"/>
<dbReference type="Gene3D" id="3.30.420.40">
    <property type="match status" value="1"/>
</dbReference>
<dbReference type="OrthoDB" id="5778847at2759"/>
<evidence type="ECO:0000313" key="6">
    <source>
        <dbReference type="WBParaSite" id="ASIM_0000398301-mRNA-1"/>
    </source>
</evidence>
<dbReference type="PANTHER" id="PTHR10196">
    <property type="entry name" value="SUGAR KINASE"/>
    <property type="match status" value="1"/>
</dbReference>
<name>A0A0M3J8S5_ANISI</name>
<reference evidence="6" key="1">
    <citation type="submission" date="2017-02" db="UniProtKB">
        <authorList>
            <consortium name="WormBaseParasite"/>
        </authorList>
    </citation>
    <scope>IDENTIFICATION</scope>
</reference>
<evidence type="ECO:0000313" key="5">
    <source>
        <dbReference type="Proteomes" id="UP000267096"/>
    </source>
</evidence>
<reference evidence="4 5" key="2">
    <citation type="submission" date="2018-11" db="EMBL/GenBank/DDBJ databases">
        <authorList>
            <consortium name="Pathogen Informatics"/>
        </authorList>
    </citation>
    <scope>NUCLEOTIDE SEQUENCE [LARGE SCALE GENOMIC DNA]</scope>
</reference>
<dbReference type="Proteomes" id="UP000267096">
    <property type="component" value="Unassembled WGS sequence"/>
</dbReference>
<evidence type="ECO:0000256" key="3">
    <source>
        <dbReference type="ARBA" id="ARBA00022777"/>
    </source>
</evidence>
<accession>A0A0M3J8S5</accession>
<organism evidence="6">
    <name type="scientific">Anisakis simplex</name>
    <name type="common">Herring worm</name>
    <dbReference type="NCBI Taxonomy" id="6269"/>
    <lineage>
        <taxon>Eukaryota</taxon>
        <taxon>Metazoa</taxon>
        <taxon>Ecdysozoa</taxon>
        <taxon>Nematoda</taxon>
        <taxon>Chromadorea</taxon>
        <taxon>Rhabditida</taxon>
        <taxon>Spirurina</taxon>
        <taxon>Ascaridomorpha</taxon>
        <taxon>Ascaridoidea</taxon>
        <taxon>Anisakidae</taxon>
        <taxon>Anisakis</taxon>
        <taxon>Anisakis simplex complex</taxon>
    </lineage>
</organism>
<dbReference type="EMBL" id="UYRR01006190">
    <property type="protein sequence ID" value="VDK22420.1"/>
    <property type="molecule type" value="Genomic_DNA"/>
</dbReference>